<dbReference type="EMBL" id="JFGV01000061">
    <property type="protein sequence ID" value="EYU14009.1"/>
    <property type="molecule type" value="Genomic_DNA"/>
</dbReference>
<accession>A0A022PER6</accession>
<proteinExistence type="predicted"/>
<comment type="caution">
    <text evidence="1">The sequence shown here is derived from an EMBL/GenBank/DDBJ whole genome shotgun (WGS) entry which is preliminary data.</text>
</comment>
<organism evidence="1 2">
    <name type="scientific">Photorhabdus aegyptia</name>
    <dbReference type="NCBI Taxonomy" id="2805098"/>
    <lineage>
        <taxon>Bacteria</taxon>
        <taxon>Pseudomonadati</taxon>
        <taxon>Pseudomonadota</taxon>
        <taxon>Gammaproteobacteria</taxon>
        <taxon>Enterobacterales</taxon>
        <taxon>Morganellaceae</taxon>
        <taxon>Photorhabdus</taxon>
    </lineage>
</organism>
<sequence length="65" mass="7447">MSLIYCYCKCIDVQFGTYSLSKLINYMNSIQIESGFTTIRYCFLTRLGKSCPVIGYNIFTKGGFM</sequence>
<dbReference type="Proteomes" id="UP000023464">
    <property type="component" value="Unassembled WGS sequence"/>
</dbReference>
<evidence type="ECO:0000313" key="1">
    <source>
        <dbReference type="EMBL" id="EYU14009.1"/>
    </source>
</evidence>
<name>A0A022PER6_9GAMM</name>
<evidence type="ECO:0000313" key="2">
    <source>
        <dbReference type="Proteomes" id="UP000023464"/>
    </source>
</evidence>
<gene>
    <name evidence="1" type="ORF">BA1DRAFT_03459</name>
</gene>
<reference evidence="1 2" key="1">
    <citation type="submission" date="2014-03" db="EMBL/GenBank/DDBJ databases">
        <title>Draft Genome of Photorhabdus luminescens BA1, an Egyptian Isolate.</title>
        <authorList>
            <person name="Ghazal S."/>
            <person name="Hurst S.G.IV."/>
            <person name="Morris K."/>
            <person name="Thomas K."/>
            <person name="Tisa L.S."/>
        </authorList>
    </citation>
    <scope>NUCLEOTIDE SEQUENCE [LARGE SCALE GENOMIC DNA]</scope>
    <source>
        <strain evidence="1 2">BA1</strain>
    </source>
</reference>
<protein>
    <submittedName>
        <fullName evidence="1">Uncharacterized protein</fullName>
    </submittedName>
</protein>
<keyword evidence="2" id="KW-1185">Reference proteome</keyword>
<dbReference type="AlphaFoldDB" id="A0A022PER6"/>